<organism evidence="2 3">
    <name type="scientific">Leptidea sinapis</name>
    <dbReference type="NCBI Taxonomy" id="189913"/>
    <lineage>
        <taxon>Eukaryota</taxon>
        <taxon>Metazoa</taxon>
        <taxon>Ecdysozoa</taxon>
        <taxon>Arthropoda</taxon>
        <taxon>Hexapoda</taxon>
        <taxon>Insecta</taxon>
        <taxon>Pterygota</taxon>
        <taxon>Neoptera</taxon>
        <taxon>Endopterygota</taxon>
        <taxon>Lepidoptera</taxon>
        <taxon>Glossata</taxon>
        <taxon>Ditrysia</taxon>
        <taxon>Papilionoidea</taxon>
        <taxon>Pieridae</taxon>
        <taxon>Dismorphiinae</taxon>
        <taxon>Leptidea</taxon>
    </lineage>
</organism>
<sequence length="91" mass="10641">MSWRSNWTGPMEHIEEEHPRRRVSGLQSGENYHDLGLDQPNERQLQLIRRLGSEALLKADAIPEWHEPNPDLSECRSVWLNSLEARVREGE</sequence>
<keyword evidence="3" id="KW-1185">Reference proteome</keyword>
<evidence type="ECO:0000313" key="3">
    <source>
        <dbReference type="Proteomes" id="UP000324832"/>
    </source>
</evidence>
<gene>
    <name evidence="2" type="ORF">LSINAPIS_LOCUS2440</name>
</gene>
<protein>
    <submittedName>
        <fullName evidence="2">Uncharacterized protein</fullName>
    </submittedName>
</protein>
<name>A0A5E4PW79_9NEOP</name>
<evidence type="ECO:0000313" key="2">
    <source>
        <dbReference type="EMBL" id="VVC89272.1"/>
    </source>
</evidence>
<feature type="region of interest" description="Disordered" evidence="1">
    <location>
        <begin position="1"/>
        <end position="38"/>
    </location>
</feature>
<evidence type="ECO:0000256" key="1">
    <source>
        <dbReference type="SAM" id="MobiDB-lite"/>
    </source>
</evidence>
<accession>A0A5E4PW79</accession>
<dbReference type="AlphaFoldDB" id="A0A5E4PW79"/>
<dbReference type="EMBL" id="FZQP02000493">
    <property type="protein sequence ID" value="VVC89272.1"/>
    <property type="molecule type" value="Genomic_DNA"/>
</dbReference>
<dbReference type="Proteomes" id="UP000324832">
    <property type="component" value="Unassembled WGS sequence"/>
</dbReference>
<proteinExistence type="predicted"/>
<reference evidence="2 3" key="1">
    <citation type="submission" date="2017-07" db="EMBL/GenBank/DDBJ databases">
        <authorList>
            <person name="Talla V."/>
            <person name="Backstrom N."/>
        </authorList>
    </citation>
    <scope>NUCLEOTIDE SEQUENCE [LARGE SCALE GENOMIC DNA]</scope>
</reference>